<dbReference type="OrthoDB" id="9759099at2"/>
<dbReference type="InterPro" id="IPR046867">
    <property type="entry name" value="AldOxase/xan_DH_MoCoBD2"/>
</dbReference>
<dbReference type="EMBL" id="SNYC01000003">
    <property type="protein sequence ID" value="TDQ11925.1"/>
    <property type="molecule type" value="Genomic_DNA"/>
</dbReference>
<dbReference type="GO" id="GO:0016491">
    <property type="term" value="F:oxidoreductase activity"/>
    <property type="evidence" value="ECO:0007669"/>
    <property type="project" value="InterPro"/>
</dbReference>
<protein>
    <submittedName>
        <fullName evidence="2">Xanthine dehydrogenase YagR molybdenum-binding subunit</fullName>
    </submittedName>
</protein>
<dbReference type="SMART" id="SM01008">
    <property type="entry name" value="Ald_Xan_dh_C"/>
    <property type="match status" value="1"/>
</dbReference>
<dbReference type="SUPFAM" id="SSF54665">
    <property type="entry name" value="CO dehydrogenase molybdoprotein N-domain-like"/>
    <property type="match status" value="1"/>
</dbReference>
<dbReference type="Pfam" id="PF01315">
    <property type="entry name" value="Ald_Xan_dh_C"/>
    <property type="match status" value="1"/>
</dbReference>
<dbReference type="PANTHER" id="PTHR11908">
    <property type="entry name" value="XANTHINE DEHYDROGENASE"/>
    <property type="match status" value="1"/>
</dbReference>
<keyword evidence="3" id="KW-1185">Reference proteome</keyword>
<dbReference type="Pfam" id="PF20256">
    <property type="entry name" value="MoCoBD_2"/>
    <property type="match status" value="1"/>
</dbReference>
<dbReference type="PANTHER" id="PTHR11908:SF153">
    <property type="entry name" value="DEHYDROGENASE"/>
    <property type="match status" value="1"/>
</dbReference>
<dbReference type="InterPro" id="IPR016208">
    <property type="entry name" value="Ald_Oxase/xanthine_DH-like"/>
</dbReference>
<feature type="domain" description="Aldehyde oxidase/xanthine dehydrogenase a/b hammerhead" evidence="1">
    <location>
        <begin position="20"/>
        <end position="132"/>
    </location>
</feature>
<reference evidence="2 3" key="1">
    <citation type="submission" date="2019-03" db="EMBL/GenBank/DDBJ databases">
        <title>Genomic Encyclopedia of Archaeal and Bacterial Type Strains, Phase II (KMG-II): from individual species to whole genera.</title>
        <authorList>
            <person name="Goeker M."/>
        </authorList>
    </citation>
    <scope>NUCLEOTIDE SEQUENCE [LARGE SCALE GENOMIC DNA]</scope>
    <source>
        <strain evidence="2 3">DSM 19035</strain>
    </source>
</reference>
<organism evidence="2 3">
    <name type="scientific">Pedobacter metabolipauper</name>
    <dbReference type="NCBI Taxonomy" id="425513"/>
    <lineage>
        <taxon>Bacteria</taxon>
        <taxon>Pseudomonadati</taxon>
        <taxon>Bacteroidota</taxon>
        <taxon>Sphingobacteriia</taxon>
        <taxon>Sphingobacteriales</taxon>
        <taxon>Sphingobacteriaceae</taxon>
        <taxon>Pedobacter</taxon>
    </lineage>
</organism>
<dbReference type="InterPro" id="IPR037165">
    <property type="entry name" value="AldOxase/xan_DH_Mopterin-bd_sf"/>
</dbReference>
<evidence type="ECO:0000259" key="1">
    <source>
        <dbReference type="SMART" id="SM01008"/>
    </source>
</evidence>
<comment type="caution">
    <text evidence="2">The sequence shown here is derived from an EMBL/GenBank/DDBJ whole genome shotgun (WGS) entry which is preliminary data.</text>
</comment>
<evidence type="ECO:0000313" key="2">
    <source>
        <dbReference type="EMBL" id="TDQ11925.1"/>
    </source>
</evidence>
<dbReference type="Gene3D" id="3.90.1170.50">
    <property type="entry name" value="Aldehyde oxidase/xanthine dehydrogenase, a/b hammerhead"/>
    <property type="match status" value="1"/>
</dbReference>
<gene>
    <name evidence="2" type="ORF">ATK78_1055</name>
</gene>
<sequence length="712" mass="76923">MKNSLLKDDTDRVDGIDKVTGKAKYFAEYQLPGITYGVLVPSTITKGTITGIDSKAAERAPGVLAVVSHLNRPEVKGYEASNTKPVPNGTLKIFYTDKIAFNGQPVAMVVADTYERAVYAAALVKVSYNKEIHATDFDENISKAKPPRNPSSAFYVRGEAEAYKNSAVTIEQEYILPTETHNPMELHGMLAHWDTENRVTVYAKTQGVKATQNTISSTFMIPMENVQVNSEFVGGGFGMALRTWPVEIAVVMAAKKVKRPVKLVITRDQMFTLVGHRPHAWQKIGLGADQDGVLKGITHHAIGQTSSYEDFTENIVNMTKFMYKSPNVNTSYKILPLDVGTPIWMRGPGEATGAFALESAMDEMAHALKMDPIAFRLKNYAETDPEKNRPFSSKYVDEAYKLGADKLGWSKRKNEPRQNKEGQWLVGYGMSTGVFSAGRGKATVRGVWYADGRLLLQSASSDIGPGTGTGMVQVAHGVLGVPVNKITFELGDSSLPPAPSQGGSATMSTVGSAVHDACTALKNNLAELAANSGMSVTDPIAEILKKNNLPSIEVTKESSPGNDQSKYSMYSFSIHFVEVKVHELTGVVKVSKIVSVGDSGKIVSPKTARSQMVGGAVGGIGMALTEESVIDHRYGKFINNNFADYHVPVNADVPDIDVIFINKPDPYTNPMGAKGMGEIALIGFSAAVANAVFNATGKRIRTLPITPDKILS</sequence>
<dbReference type="Gene3D" id="3.30.365.10">
    <property type="entry name" value="Aldehyde oxidase/xanthine dehydrogenase, molybdopterin binding domain"/>
    <property type="match status" value="4"/>
</dbReference>
<accession>A0A4R6T0M7</accession>
<proteinExistence type="predicted"/>
<dbReference type="GO" id="GO:0005506">
    <property type="term" value="F:iron ion binding"/>
    <property type="evidence" value="ECO:0007669"/>
    <property type="project" value="InterPro"/>
</dbReference>
<dbReference type="Proteomes" id="UP000295620">
    <property type="component" value="Unassembled WGS sequence"/>
</dbReference>
<dbReference type="Pfam" id="PF02738">
    <property type="entry name" value="MoCoBD_1"/>
    <property type="match status" value="1"/>
</dbReference>
<dbReference type="InterPro" id="IPR000674">
    <property type="entry name" value="Ald_Oxase/Xan_DH_a/b"/>
</dbReference>
<dbReference type="AlphaFoldDB" id="A0A4R6T0M7"/>
<dbReference type="InterPro" id="IPR036856">
    <property type="entry name" value="Ald_Oxase/Xan_DH_a/b_sf"/>
</dbReference>
<evidence type="ECO:0000313" key="3">
    <source>
        <dbReference type="Proteomes" id="UP000295620"/>
    </source>
</evidence>
<name>A0A4R6T0M7_9SPHI</name>
<dbReference type="InterPro" id="IPR008274">
    <property type="entry name" value="AldOxase/xan_DH_MoCoBD1"/>
</dbReference>
<dbReference type="SUPFAM" id="SSF56003">
    <property type="entry name" value="Molybdenum cofactor-binding domain"/>
    <property type="match status" value="1"/>
</dbReference>